<evidence type="ECO:0000259" key="3">
    <source>
        <dbReference type="PROSITE" id="PS50975"/>
    </source>
</evidence>
<dbReference type="Gene3D" id="3.30.470.20">
    <property type="entry name" value="ATP-grasp fold, B domain"/>
    <property type="match status" value="1"/>
</dbReference>
<dbReference type="InterPro" id="IPR047778">
    <property type="entry name" value="STM4014-like"/>
</dbReference>
<dbReference type="GO" id="GO:0018169">
    <property type="term" value="F:ribosomal S6-glutamic acid ligase activity"/>
    <property type="evidence" value="ECO:0007669"/>
    <property type="project" value="TreeGrafter"/>
</dbReference>
<dbReference type="PATRIC" id="fig|913082.3.peg.4669"/>
<evidence type="ECO:0000313" key="5">
    <source>
        <dbReference type="Proteomes" id="UP000005065"/>
    </source>
</evidence>
<dbReference type="PANTHER" id="PTHR21621">
    <property type="entry name" value="RIBOSOMAL PROTEIN S6 MODIFICATION PROTEIN"/>
    <property type="match status" value="1"/>
</dbReference>
<dbReference type="GO" id="GO:0009432">
    <property type="term" value="P:SOS response"/>
    <property type="evidence" value="ECO:0007669"/>
    <property type="project" value="TreeGrafter"/>
</dbReference>
<gene>
    <name evidence="4" type="ORF">LTSESEN_5964</name>
</gene>
<dbReference type="FunFam" id="3.30.470.20:FF:000075">
    <property type="entry name" value="Putative periplasmic protein"/>
    <property type="match status" value="1"/>
</dbReference>
<dbReference type="Proteomes" id="UP000005065">
    <property type="component" value="Unassembled WGS sequence"/>
</dbReference>
<dbReference type="PROSITE" id="PS50975">
    <property type="entry name" value="ATP_GRASP"/>
    <property type="match status" value="1"/>
</dbReference>
<dbReference type="EMBL" id="AFCU01001893">
    <property type="protein sequence ID" value="EHC79828.1"/>
    <property type="molecule type" value="Genomic_DNA"/>
</dbReference>
<dbReference type="NCBIfam" id="NF038074">
    <property type="entry name" value="fam_STM4014"/>
    <property type="match status" value="1"/>
</dbReference>
<feature type="non-terminal residue" evidence="4">
    <location>
        <position position="1"/>
    </location>
</feature>
<dbReference type="GO" id="GO:0005524">
    <property type="term" value="F:ATP binding"/>
    <property type="evidence" value="ECO:0007669"/>
    <property type="project" value="UniProtKB-UniRule"/>
</dbReference>
<proteinExistence type="predicted"/>
<dbReference type="InterPro" id="IPR026838">
    <property type="entry name" value="YheC/D"/>
</dbReference>
<name>G5R867_SALSE</name>
<reference evidence="4 5" key="1">
    <citation type="journal article" date="2011" name="BMC Genomics">
        <title>Genome sequencing reveals diversification of virulence factor content and possible host adaptation in distinct subpopulations of Salmonella enterica.</title>
        <authorList>
            <person name="den Bakker H.C."/>
            <person name="Moreno Switt A.I."/>
            <person name="Govoni G."/>
            <person name="Cummings C.A."/>
            <person name="Ranieri M.L."/>
            <person name="Degoricija L."/>
            <person name="Hoelzer K."/>
            <person name="Rodriguez-Rivera L.D."/>
            <person name="Brown S."/>
            <person name="Bolchacova E."/>
            <person name="Furtado M.R."/>
            <person name="Wiedmann M."/>
        </authorList>
    </citation>
    <scope>NUCLEOTIDE SEQUENCE [LARGE SCALE GENOMIC DNA]</scope>
    <source>
        <strain evidence="4 5">A4-543</strain>
    </source>
</reference>
<feature type="domain" description="ATP-grasp" evidence="3">
    <location>
        <begin position="118"/>
        <end position="343"/>
    </location>
</feature>
<keyword evidence="2" id="KW-0547">Nucleotide-binding</keyword>
<dbReference type="GO" id="GO:0046872">
    <property type="term" value="F:metal ion binding"/>
    <property type="evidence" value="ECO:0007669"/>
    <property type="project" value="InterPro"/>
</dbReference>
<keyword evidence="1" id="KW-0464">Manganese</keyword>
<evidence type="ECO:0000256" key="1">
    <source>
        <dbReference type="ARBA" id="ARBA00023211"/>
    </source>
</evidence>
<comment type="caution">
    <text evidence="4">The sequence shown here is derived from an EMBL/GenBank/DDBJ whole genome shotgun (WGS) entry which is preliminary data.</text>
</comment>
<keyword evidence="2" id="KW-0067">ATP-binding</keyword>
<dbReference type="Pfam" id="PF14398">
    <property type="entry name" value="ATPgrasp_YheCD"/>
    <property type="match status" value="1"/>
</dbReference>
<dbReference type="SUPFAM" id="SSF56059">
    <property type="entry name" value="Glutathione synthetase ATP-binding domain-like"/>
    <property type="match status" value="1"/>
</dbReference>
<sequence>HNLSVCFCTFPYSTIKGFIVITLIGPHQSKRTHYFMQAAAVLGEPVTALTHPHALDASLTSGIVKIDPPVHSETDIRKINAIGLDYIHFLQNMAARPGVPWLNHPAGLIHLLDKKRCKRRLLEHGIPTPPLVAEDVKSFAQLTAIMQEKKIASVFIKPSLGSGAAGVIALRRHPDGIKQVLYSAIAISGQQLFNSKKIQQYRQKEDIQLIIDGVLQQENLVEQWLPKASVKHKTYDLRIVCLDGEIIWRVVRTSSQPITNLHLQNQAYCFESLELSAAKVTEIDTLCQNAMRLFPGIRLAGIDVLLTTSLTPYIIEINGQGDLIYQDAQQNNLIYQAQIRAMRKQNV</sequence>
<evidence type="ECO:0000313" key="4">
    <source>
        <dbReference type="EMBL" id="EHC79828.1"/>
    </source>
</evidence>
<dbReference type="GO" id="GO:0005737">
    <property type="term" value="C:cytoplasm"/>
    <property type="evidence" value="ECO:0007669"/>
    <property type="project" value="TreeGrafter"/>
</dbReference>
<accession>G5R867</accession>
<dbReference type="PANTHER" id="PTHR21621:SF0">
    <property type="entry name" value="BETA-CITRYLGLUTAMATE SYNTHASE B-RELATED"/>
    <property type="match status" value="1"/>
</dbReference>
<protein>
    <submittedName>
        <fullName evidence="4">Putative periplasmic protein</fullName>
    </submittedName>
</protein>
<evidence type="ECO:0000256" key="2">
    <source>
        <dbReference type="PROSITE-ProRule" id="PRU00409"/>
    </source>
</evidence>
<dbReference type="AlphaFoldDB" id="G5R867"/>
<dbReference type="InterPro" id="IPR011761">
    <property type="entry name" value="ATP-grasp"/>
</dbReference>
<organism evidence="4 5">
    <name type="scientific">Salmonella enterica subsp. enterica serovar Senftenberg str. A4-543</name>
    <dbReference type="NCBI Taxonomy" id="913082"/>
    <lineage>
        <taxon>Bacteria</taxon>
        <taxon>Pseudomonadati</taxon>
        <taxon>Pseudomonadota</taxon>
        <taxon>Gammaproteobacteria</taxon>
        <taxon>Enterobacterales</taxon>
        <taxon>Enterobacteriaceae</taxon>
        <taxon>Salmonella</taxon>
    </lineage>
</organism>